<proteinExistence type="predicted"/>
<organism evidence="2 3">
    <name type="scientific">Pseudonocardia adelaidensis</name>
    <dbReference type="NCBI Taxonomy" id="648754"/>
    <lineage>
        <taxon>Bacteria</taxon>
        <taxon>Bacillati</taxon>
        <taxon>Actinomycetota</taxon>
        <taxon>Actinomycetes</taxon>
        <taxon>Pseudonocardiales</taxon>
        <taxon>Pseudonocardiaceae</taxon>
        <taxon>Pseudonocardia</taxon>
    </lineage>
</organism>
<reference evidence="3" key="1">
    <citation type="journal article" date="2019" name="Int. J. Syst. Evol. Microbiol.">
        <title>The Global Catalogue of Microorganisms (GCM) 10K type strain sequencing project: providing services to taxonomists for standard genome sequencing and annotation.</title>
        <authorList>
            <consortium name="The Broad Institute Genomics Platform"/>
            <consortium name="The Broad Institute Genome Sequencing Center for Infectious Disease"/>
            <person name="Wu L."/>
            <person name="Ma J."/>
        </authorList>
    </citation>
    <scope>NUCLEOTIDE SEQUENCE [LARGE SCALE GENOMIC DNA]</scope>
    <source>
        <strain evidence="3">JCM 18302</strain>
    </source>
</reference>
<keyword evidence="1" id="KW-0472">Membrane</keyword>
<comment type="caution">
    <text evidence="2">The sequence shown here is derived from an EMBL/GenBank/DDBJ whole genome shotgun (WGS) entry which is preliminary data.</text>
</comment>
<keyword evidence="3" id="KW-1185">Reference proteome</keyword>
<accession>A0ABP9NRF8</accession>
<evidence type="ECO:0000313" key="3">
    <source>
        <dbReference type="Proteomes" id="UP001500804"/>
    </source>
</evidence>
<dbReference type="RefSeq" id="WP_345608924.1">
    <property type="nucleotide sequence ID" value="NZ_BAABJO010000025.1"/>
</dbReference>
<sequence>MNLAIVLGGPTILVGLAVLIAYLDAQARKSAWRRIAAARRDVQERERALMRLDRFHDDWS</sequence>
<protein>
    <submittedName>
        <fullName evidence="2">Uncharacterized protein</fullName>
    </submittedName>
</protein>
<feature type="transmembrane region" description="Helical" evidence="1">
    <location>
        <begin position="6"/>
        <end position="25"/>
    </location>
</feature>
<dbReference type="EMBL" id="BAABJO010000025">
    <property type="protein sequence ID" value="GAA5132305.1"/>
    <property type="molecule type" value="Genomic_DNA"/>
</dbReference>
<dbReference type="Proteomes" id="UP001500804">
    <property type="component" value="Unassembled WGS sequence"/>
</dbReference>
<keyword evidence="1" id="KW-0812">Transmembrane</keyword>
<name>A0ABP9NRF8_9PSEU</name>
<gene>
    <name evidence="2" type="ORF">GCM10023320_56750</name>
</gene>
<keyword evidence="1" id="KW-1133">Transmembrane helix</keyword>
<evidence type="ECO:0000313" key="2">
    <source>
        <dbReference type="EMBL" id="GAA5132305.1"/>
    </source>
</evidence>
<evidence type="ECO:0000256" key="1">
    <source>
        <dbReference type="SAM" id="Phobius"/>
    </source>
</evidence>